<dbReference type="EMBL" id="BNJF01000005">
    <property type="protein sequence ID" value="GHO49254.1"/>
    <property type="molecule type" value="Genomic_DNA"/>
</dbReference>
<dbReference type="AlphaFoldDB" id="A0A8J3IDB8"/>
<protein>
    <submittedName>
        <fullName evidence="1">Uncharacterized protein</fullName>
    </submittedName>
</protein>
<gene>
    <name evidence="1" type="ORF">KSX_74170</name>
</gene>
<sequence length="86" mass="9703">MLQGERNLPILAHHTPLRLISQALLLFIGRKSSTQELIVLHLTLGLASDLFPQIITPGSRLDRRFEGRVPRLVLFGRLLSPFLEHG</sequence>
<comment type="caution">
    <text evidence="1">The sequence shown here is derived from an EMBL/GenBank/DDBJ whole genome shotgun (WGS) entry which is preliminary data.</text>
</comment>
<dbReference type="RefSeq" id="WP_220198400.1">
    <property type="nucleotide sequence ID" value="NZ_BNJF01000005.1"/>
</dbReference>
<keyword evidence="2" id="KW-1185">Reference proteome</keyword>
<dbReference type="Proteomes" id="UP000612362">
    <property type="component" value="Unassembled WGS sequence"/>
</dbReference>
<evidence type="ECO:0000313" key="1">
    <source>
        <dbReference type="EMBL" id="GHO49254.1"/>
    </source>
</evidence>
<evidence type="ECO:0000313" key="2">
    <source>
        <dbReference type="Proteomes" id="UP000612362"/>
    </source>
</evidence>
<proteinExistence type="predicted"/>
<organism evidence="1 2">
    <name type="scientific">Ktedonospora formicarum</name>
    <dbReference type="NCBI Taxonomy" id="2778364"/>
    <lineage>
        <taxon>Bacteria</taxon>
        <taxon>Bacillati</taxon>
        <taxon>Chloroflexota</taxon>
        <taxon>Ktedonobacteria</taxon>
        <taxon>Ktedonobacterales</taxon>
        <taxon>Ktedonobacteraceae</taxon>
        <taxon>Ktedonospora</taxon>
    </lineage>
</organism>
<name>A0A8J3IDB8_9CHLR</name>
<accession>A0A8J3IDB8</accession>
<reference evidence="1" key="1">
    <citation type="submission" date="2020-10" db="EMBL/GenBank/DDBJ databases">
        <title>Taxonomic study of unclassified bacteria belonging to the class Ktedonobacteria.</title>
        <authorList>
            <person name="Yabe S."/>
            <person name="Wang C.M."/>
            <person name="Zheng Y."/>
            <person name="Sakai Y."/>
            <person name="Cavaletti L."/>
            <person name="Monciardini P."/>
            <person name="Donadio S."/>
        </authorList>
    </citation>
    <scope>NUCLEOTIDE SEQUENCE</scope>
    <source>
        <strain evidence="1">SOSP1-1</strain>
    </source>
</reference>